<dbReference type="VEuPathDB" id="FungiDB:RhiirFUN_015452"/>
<proteinExistence type="predicted"/>
<evidence type="ECO:0000313" key="1">
    <source>
        <dbReference type="EMBL" id="ESA12897.1"/>
    </source>
</evidence>
<dbReference type="EMBL" id="KI284433">
    <property type="protein sequence ID" value="ESA12897.1"/>
    <property type="molecule type" value="Genomic_DNA"/>
</dbReference>
<dbReference type="HOGENOM" id="CLU_2499007_0_0_1"/>
<organism evidence="1">
    <name type="scientific">Rhizophagus irregularis (strain DAOM 181602 / DAOM 197198 / MUCL 43194)</name>
    <name type="common">Arbuscular mycorrhizal fungus</name>
    <name type="synonym">Glomus intraradices</name>
    <dbReference type="NCBI Taxonomy" id="747089"/>
    <lineage>
        <taxon>Eukaryota</taxon>
        <taxon>Fungi</taxon>
        <taxon>Fungi incertae sedis</taxon>
        <taxon>Mucoromycota</taxon>
        <taxon>Glomeromycotina</taxon>
        <taxon>Glomeromycetes</taxon>
        <taxon>Glomerales</taxon>
        <taxon>Glomeraceae</taxon>
        <taxon>Rhizophagus</taxon>
    </lineage>
</organism>
<reference evidence="1" key="1">
    <citation type="submission" date="2013-07" db="EMBL/GenBank/DDBJ databases">
        <title>The genome of an arbuscular mycorrhizal fungus provides insights into the evolution of the oldest plant symbiosis.</title>
        <authorList>
            <consortium name="DOE Joint Genome Institute"/>
            <person name="Tisserant E."/>
            <person name="Malbreil M."/>
            <person name="Kuo A."/>
            <person name="Kohler A."/>
            <person name="Symeonidi A."/>
            <person name="Balestrini R."/>
            <person name="Charron P."/>
            <person name="Duensing N."/>
            <person name="Frei-dit-Frey N."/>
            <person name="Gianinazzi-Pearson V."/>
            <person name="Gilbert B."/>
            <person name="Handa Y."/>
            <person name="Hijri M."/>
            <person name="Kaul R."/>
            <person name="Kawaguchi M."/>
            <person name="Krajinski F."/>
            <person name="Lammers P."/>
            <person name="Lapierre D."/>
            <person name="Masclaux F.G."/>
            <person name="Murat C."/>
            <person name="Morin E."/>
            <person name="Ndikumana S."/>
            <person name="Pagni M."/>
            <person name="Petitpierre D."/>
            <person name="Requena N."/>
            <person name="Rosikiewicz P."/>
            <person name="Riley R."/>
            <person name="Saito K."/>
            <person name="San Clemente H."/>
            <person name="Shapiro H."/>
            <person name="van Tuinen D."/>
            <person name="Becard G."/>
            <person name="Bonfante P."/>
            <person name="Paszkowski U."/>
            <person name="Shachar-Hill Y."/>
            <person name="Young J.P."/>
            <person name="Sanders I.R."/>
            <person name="Henrissat B."/>
            <person name="Rensing S.A."/>
            <person name="Grigoriev I.V."/>
            <person name="Corradi N."/>
            <person name="Roux C."/>
            <person name="Martin F."/>
        </authorList>
    </citation>
    <scope>NUCLEOTIDE SEQUENCE</scope>
    <source>
        <strain evidence="1">DAOM 197198</strain>
    </source>
</reference>
<gene>
    <name evidence="1" type="ORF">GLOINDRAFT_2948</name>
</gene>
<sequence>MYEDFKKRCLRDSVIAKRLHMVYGSGDNLDTRLDLENINKRVCLHAEMNILTEIINQRIKTRKVYDCWKLPVPNINANFINNSMKS</sequence>
<accession>U9TZP6</accession>
<name>U9TZP6_RHIID</name>
<dbReference type="AlphaFoldDB" id="U9TZP6"/>
<protein>
    <submittedName>
        <fullName evidence="1">Uncharacterized protein</fullName>
    </submittedName>
</protein>